<dbReference type="Gene3D" id="3.10.450.50">
    <property type="match status" value="1"/>
</dbReference>
<keyword evidence="5" id="KW-1185">Reference proteome</keyword>
<dbReference type="Proteomes" id="UP001203423">
    <property type="component" value="Unassembled WGS sequence"/>
</dbReference>
<dbReference type="Pfam" id="PF02810">
    <property type="entry name" value="SEC-C"/>
    <property type="match status" value="2"/>
</dbReference>
<dbReference type="PANTHER" id="PTHR33747:SF1">
    <property type="entry name" value="ADENYLATE CYCLASE-ASSOCIATED CAP C-TERMINAL DOMAIN-CONTAINING PROTEIN"/>
    <property type="match status" value="1"/>
</dbReference>
<dbReference type="HAMAP" id="MF_00612">
    <property type="entry name" value="UPF0225"/>
    <property type="match status" value="1"/>
</dbReference>
<comment type="caution">
    <text evidence="4">The sequence shown here is derived from an EMBL/GenBank/DDBJ whole genome shotgun (WGS) entry which is preliminary data.</text>
</comment>
<evidence type="ECO:0000313" key="5">
    <source>
        <dbReference type="Proteomes" id="UP001203423"/>
    </source>
</evidence>
<dbReference type="InterPro" id="IPR023006">
    <property type="entry name" value="YchJ-like"/>
</dbReference>
<dbReference type="SUPFAM" id="SSF54427">
    <property type="entry name" value="NTF2-like"/>
    <property type="match status" value="1"/>
</dbReference>
<dbReference type="NCBIfam" id="NF002449">
    <property type="entry name" value="PRK01617.1"/>
    <property type="match status" value="1"/>
</dbReference>
<organism evidence="4 5">
    <name type="scientific">Shewanella surugensis</name>
    <dbReference type="NCBI Taxonomy" id="212020"/>
    <lineage>
        <taxon>Bacteria</taxon>
        <taxon>Pseudomonadati</taxon>
        <taxon>Pseudomonadota</taxon>
        <taxon>Gammaproteobacteria</taxon>
        <taxon>Alteromonadales</taxon>
        <taxon>Shewanellaceae</taxon>
        <taxon>Shewanella</taxon>
    </lineage>
</organism>
<proteinExistence type="inferred from homology"/>
<dbReference type="EMBL" id="JAKIKS010000020">
    <property type="protein sequence ID" value="MCL1124249.1"/>
    <property type="molecule type" value="Genomic_DNA"/>
</dbReference>
<evidence type="ECO:0000256" key="1">
    <source>
        <dbReference type="ARBA" id="ARBA00010839"/>
    </source>
</evidence>
<accession>A0ABT0L969</accession>
<comment type="similarity">
    <text evidence="1 2">Belongs to the UPF0225 family.</text>
</comment>
<dbReference type="SUPFAM" id="SSF103642">
    <property type="entry name" value="Sec-C motif"/>
    <property type="match status" value="1"/>
</dbReference>
<dbReference type="Pfam" id="PF17775">
    <property type="entry name" value="YchJ_M-like"/>
    <property type="match status" value="1"/>
</dbReference>
<evidence type="ECO:0000313" key="4">
    <source>
        <dbReference type="EMBL" id="MCL1124249.1"/>
    </source>
</evidence>
<reference evidence="4 5" key="1">
    <citation type="submission" date="2022-01" db="EMBL/GenBank/DDBJ databases">
        <title>Whole genome-based taxonomy of the Shewanellaceae.</title>
        <authorList>
            <person name="Martin-Rodriguez A.J."/>
        </authorList>
    </citation>
    <scope>NUCLEOTIDE SEQUENCE [LARGE SCALE GENOMIC DNA]</scope>
    <source>
        <strain evidence="4 5">DSM 17177</strain>
    </source>
</reference>
<dbReference type="RefSeq" id="WP_248939530.1">
    <property type="nucleotide sequence ID" value="NZ_JAKIKS010000020.1"/>
</dbReference>
<name>A0ABT0L969_9GAMM</name>
<dbReference type="InterPro" id="IPR004027">
    <property type="entry name" value="SEC_C_motif"/>
</dbReference>
<feature type="domain" description="YchJ-like middle NTF2-like" evidence="3">
    <location>
        <begin position="37"/>
        <end position="132"/>
    </location>
</feature>
<gene>
    <name evidence="4" type="ORF">L2764_07135</name>
</gene>
<sequence>MIESLTLDVQQMCPCGSAQSYADCCHLPHQEHTLAHTPETLMRSRYSAFTMKKFDYIIKTQHPNYRAGLTVEQLAKDPLPDWLGLEIIHSEYNEKQGLVTFKAWYKQQDKLDVIFERSNFLFENHRWYYSDGEQMQCPLPKRNQSCICHSGKKFKHCCQP</sequence>
<dbReference type="InterPro" id="IPR032710">
    <property type="entry name" value="NTF2-like_dom_sf"/>
</dbReference>
<evidence type="ECO:0000259" key="3">
    <source>
        <dbReference type="Pfam" id="PF17775"/>
    </source>
</evidence>
<dbReference type="InterPro" id="IPR048469">
    <property type="entry name" value="YchJ-like_M"/>
</dbReference>
<protein>
    <recommendedName>
        <fullName evidence="2">UPF0225 protein L2764_07135</fullName>
    </recommendedName>
</protein>
<dbReference type="NCBIfam" id="NF002486">
    <property type="entry name" value="PRK01752.1"/>
    <property type="match status" value="1"/>
</dbReference>
<dbReference type="PANTHER" id="PTHR33747">
    <property type="entry name" value="UPF0225 PROTEIN SCO1677"/>
    <property type="match status" value="1"/>
</dbReference>
<evidence type="ECO:0000256" key="2">
    <source>
        <dbReference type="HAMAP-Rule" id="MF_00612"/>
    </source>
</evidence>